<evidence type="ECO:0000313" key="2">
    <source>
        <dbReference type="Proteomes" id="UP000565078"/>
    </source>
</evidence>
<organism evidence="1 2">
    <name type="scientific">Candidatus Iainarchaeum sp</name>
    <dbReference type="NCBI Taxonomy" id="3101447"/>
    <lineage>
        <taxon>Archaea</taxon>
        <taxon>Candidatus Iainarchaeota</taxon>
        <taxon>Candidatus Iainarchaeia</taxon>
        <taxon>Candidatus Iainarchaeales</taxon>
        <taxon>Candidatus Iainarchaeaceae</taxon>
        <taxon>Candidatus Iainarchaeum</taxon>
    </lineage>
</organism>
<dbReference type="EMBL" id="DUGC01000046">
    <property type="protein sequence ID" value="HIH09525.1"/>
    <property type="molecule type" value="Genomic_DNA"/>
</dbReference>
<dbReference type="GO" id="GO:0003677">
    <property type="term" value="F:DNA binding"/>
    <property type="evidence" value="ECO:0007669"/>
    <property type="project" value="InterPro"/>
</dbReference>
<comment type="caution">
    <text evidence="1">The sequence shown here is derived from an EMBL/GenBank/DDBJ whole genome shotgun (WGS) entry which is preliminary data.</text>
</comment>
<gene>
    <name evidence="1" type="ORF">HA254_02535</name>
</gene>
<proteinExistence type="predicted"/>
<evidence type="ECO:0000313" key="1">
    <source>
        <dbReference type="EMBL" id="HIH09525.1"/>
    </source>
</evidence>
<name>A0A7J4IZ01_9ARCH</name>
<protein>
    <recommendedName>
        <fullName evidence="3">Core-binding (CB) domain-containing protein</fullName>
    </recommendedName>
</protein>
<sequence length="173" mass="20205">MNIKDEQNAKYLLNKVTNSSKALQCNKDLIFKYYNESLASGQKLASIVNYLKVLSRLTEFVDKPYKEVSREELIVFFNNLKPLPVVLHTPTHTFTYDVKEYSPQTVMRYKTNVKTFFRWLFEGDLDAKRDTDGTPLQVSWIKCNYRKLPSRRPKEVLSREEVGEITKILAAKS</sequence>
<accession>A0A7J4IZ01</accession>
<dbReference type="SUPFAM" id="SSF56349">
    <property type="entry name" value="DNA breaking-rejoining enzymes"/>
    <property type="match status" value="1"/>
</dbReference>
<evidence type="ECO:0008006" key="3">
    <source>
        <dbReference type="Google" id="ProtNLM"/>
    </source>
</evidence>
<dbReference type="InterPro" id="IPR011010">
    <property type="entry name" value="DNA_brk_join_enz"/>
</dbReference>
<dbReference type="Proteomes" id="UP000565078">
    <property type="component" value="Unassembled WGS sequence"/>
</dbReference>
<reference evidence="2" key="1">
    <citation type="journal article" date="2020" name="bioRxiv">
        <title>A rank-normalized archaeal taxonomy based on genome phylogeny resolves widespread incomplete and uneven classifications.</title>
        <authorList>
            <person name="Rinke C."/>
            <person name="Chuvochina M."/>
            <person name="Mussig A.J."/>
            <person name="Chaumeil P.-A."/>
            <person name="Waite D.W."/>
            <person name="Whitman W.B."/>
            <person name="Parks D.H."/>
            <person name="Hugenholtz P."/>
        </authorList>
    </citation>
    <scope>NUCLEOTIDE SEQUENCE [LARGE SCALE GENOMIC DNA]</scope>
</reference>
<dbReference type="AlphaFoldDB" id="A0A7J4IZ01"/>